<gene>
    <name evidence="4" type="ORF">THSYN_16940</name>
</gene>
<feature type="region of interest" description="Disordered" evidence="2">
    <location>
        <begin position="1"/>
        <end position="28"/>
    </location>
</feature>
<keyword evidence="5" id="KW-1185">Reference proteome</keyword>
<dbReference type="EMBL" id="CP020370">
    <property type="protein sequence ID" value="AUB82461.1"/>
    <property type="molecule type" value="Genomic_DNA"/>
</dbReference>
<name>A0A2K8UBP4_9GAMM</name>
<keyword evidence="1" id="KW-0175">Coiled coil</keyword>
<protein>
    <recommendedName>
        <fullName evidence="6">Polysaccharide chain length determinant N-terminal domain-containing protein</fullName>
    </recommendedName>
</protein>
<dbReference type="KEGG" id="tsy:THSYN_16940"/>
<dbReference type="AlphaFoldDB" id="A0A2K8UBP4"/>
<proteinExistence type="predicted"/>
<evidence type="ECO:0000256" key="1">
    <source>
        <dbReference type="SAM" id="Coils"/>
    </source>
</evidence>
<feature type="coiled-coil region" evidence="1">
    <location>
        <begin position="207"/>
        <end position="428"/>
    </location>
</feature>
<keyword evidence="3" id="KW-1133">Transmembrane helix</keyword>
<sequence>MGPSRRRAKTTRCRSGRGTRRRAGPWPGSAINRRRRLQVAADLSHKLYDILAAGWRQRYVVIVPMLLMPMLGGVVGYKTPPKFQSHTSLLIVETALQNPIMKDLGVPVSLSDRKAGLAELLKSRQVIGTVVDKLGLVKPGPDYERKRESKIGELNRGLGVSFIGKDMLRINFDARAATNMKAILQGISDQFVEQIMAPERSALKSSVDFLEAQIKRQRDVLEVLERKMAQFRDANSDGLPEFFSQNMARLAQLRLDISKKELELAGAQETMASIGRQLARNNPVVGQLEKQIIELRGELALLSARYTAKHSKVQGVTRQLERLEAERLRLMAENDQTADIERMLNTPVGTSGVDDARSVNNLLVSQLDRYSTAKTQVETLERELDRLRSDLKAGELKSRDTGTVAQKMKEMERDIKVQRDVYEDLQARRERANVTSQLGQFEQSERIKVVDAPFTPQASANLPTIVFVLGGVFAGLALGVSLATVLELLDSTIRSRRALEALTGDGVPMLARIPPLKPPAAVETPAPPVLKPVPVLKRRASA</sequence>
<evidence type="ECO:0000256" key="2">
    <source>
        <dbReference type="SAM" id="MobiDB-lite"/>
    </source>
</evidence>
<organism evidence="4 5">
    <name type="scientific">Candidatus Thiodictyon syntrophicum</name>
    <dbReference type="NCBI Taxonomy" id="1166950"/>
    <lineage>
        <taxon>Bacteria</taxon>
        <taxon>Pseudomonadati</taxon>
        <taxon>Pseudomonadota</taxon>
        <taxon>Gammaproteobacteria</taxon>
        <taxon>Chromatiales</taxon>
        <taxon>Chromatiaceae</taxon>
        <taxon>Thiodictyon</taxon>
    </lineage>
</organism>
<feature type="compositionally biased region" description="Basic residues" evidence="2">
    <location>
        <begin position="1"/>
        <end position="23"/>
    </location>
</feature>
<evidence type="ECO:0000313" key="5">
    <source>
        <dbReference type="Proteomes" id="UP000232638"/>
    </source>
</evidence>
<dbReference type="GO" id="GO:0004713">
    <property type="term" value="F:protein tyrosine kinase activity"/>
    <property type="evidence" value="ECO:0007669"/>
    <property type="project" value="TreeGrafter"/>
</dbReference>
<feature type="transmembrane region" description="Helical" evidence="3">
    <location>
        <begin position="59"/>
        <end position="77"/>
    </location>
</feature>
<accession>A0A2K8UBP4</accession>
<evidence type="ECO:0008006" key="6">
    <source>
        <dbReference type="Google" id="ProtNLM"/>
    </source>
</evidence>
<reference evidence="4 5" key="1">
    <citation type="submission" date="2017-03" db="EMBL/GenBank/DDBJ databases">
        <title>Complete genome sequence of Candidatus 'Thiodictyon syntrophicum' sp. nov. strain Cad16T, a photolithoautotroph purple sulfur bacterium isolated from an alpine meromictic lake.</title>
        <authorList>
            <person name="Luedin S.M."/>
            <person name="Pothier J.F."/>
            <person name="Danza F."/>
            <person name="Storelli N."/>
            <person name="Wittwer M."/>
            <person name="Tonolla M."/>
        </authorList>
    </citation>
    <scope>NUCLEOTIDE SEQUENCE [LARGE SCALE GENOMIC DNA]</scope>
    <source>
        <strain evidence="4 5">Cad16T</strain>
    </source>
</reference>
<dbReference type="PANTHER" id="PTHR32309">
    <property type="entry name" value="TYROSINE-PROTEIN KINASE"/>
    <property type="match status" value="1"/>
</dbReference>
<dbReference type="GO" id="GO:0005886">
    <property type="term" value="C:plasma membrane"/>
    <property type="evidence" value="ECO:0007669"/>
    <property type="project" value="TreeGrafter"/>
</dbReference>
<feature type="transmembrane region" description="Helical" evidence="3">
    <location>
        <begin position="465"/>
        <end position="489"/>
    </location>
</feature>
<keyword evidence="3" id="KW-0812">Transmembrane</keyword>
<evidence type="ECO:0000256" key="3">
    <source>
        <dbReference type="SAM" id="Phobius"/>
    </source>
</evidence>
<dbReference type="Proteomes" id="UP000232638">
    <property type="component" value="Chromosome"/>
</dbReference>
<evidence type="ECO:0000313" key="4">
    <source>
        <dbReference type="EMBL" id="AUB82461.1"/>
    </source>
</evidence>
<keyword evidence="3" id="KW-0472">Membrane</keyword>
<dbReference type="InterPro" id="IPR050445">
    <property type="entry name" value="Bact_polysacc_biosynth/exp"/>
</dbReference>
<dbReference type="PANTHER" id="PTHR32309:SF13">
    <property type="entry name" value="FERRIC ENTEROBACTIN TRANSPORT PROTEIN FEPE"/>
    <property type="match status" value="1"/>
</dbReference>